<proteinExistence type="predicted"/>
<feature type="region of interest" description="Disordered" evidence="1">
    <location>
        <begin position="176"/>
        <end position="205"/>
    </location>
</feature>
<accession>A0A6L2J5X2</accession>
<keyword evidence="3" id="KW-0378">Hydrolase</keyword>
<keyword evidence="2" id="KW-0812">Transmembrane</keyword>
<keyword evidence="2" id="KW-1133">Transmembrane helix</keyword>
<keyword evidence="2" id="KW-0472">Membrane</keyword>
<dbReference type="GO" id="GO:0008233">
    <property type="term" value="F:peptidase activity"/>
    <property type="evidence" value="ECO:0007669"/>
    <property type="project" value="UniProtKB-KW"/>
</dbReference>
<sequence>MPVCWRLVCLPRVYDDVGCLLALVLFHALPLIISLMHTYTGRRSPGSSPFTFGFILEVGVGSVYISPPPYLAPAGLGMCCHLKSRYDVKVLVDASDVDHVYEVHNVKSKEKSESRLSSFFLFLGELTHLKFGFYHLVLSLLSTMPPRKDTLTDDQLSSFQDQLNALTTKVDAILNRMATQPPPPPPLPPPPPPPHNQPRPPKILLPNFDGSNPLDWIFQANNYFAYYSIPPAQRNEIAIHHLTSLHQAYGLAKLIEDKINLAKPRFPTTRTYTNPSPSTSTVAQLSNSQLNLLKSTPLLPAPPSPKPPLPFTRLSPEALQKRRAEGLCFRCPEKFHPCHKCNPPQFLLIVDNDDQPTTDDIFSMPTETKHTIPDQSDPNNPLFLSFSDAAAFGLQSSRAADLDKLAAIKSWPSTNSFTTLRAFLGLTG</sequence>
<comment type="caution">
    <text evidence="3">The sequence shown here is derived from an EMBL/GenBank/DDBJ whole genome shotgun (WGS) entry which is preliminary data.</text>
</comment>
<organism evidence="3">
    <name type="scientific">Tanacetum cinerariifolium</name>
    <name type="common">Dalmatian daisy</name>
    <name type="synonym">Chrysanthemum cinerariifolium</name>
    <dbReference type="NCBI Taxonomy" id="118510"/>
    <lineage>
        <taxon>Eukaryota</taxon>
        <taxon>Viridiplantae</taxon>
        <taxon>Streptophyta</taxon>
        <taxon>Embryophyta</taxon>
        <taxon>Tracheophyta</taxon>
        <taxon>Spermatophyta</taxon>
        <taxon>Magnoliopsida</taxon>
        <taxon>eudicotyledons</taxon>
        <taxon>Gunneridae</taxon>
        <taxon>Pentapetalae</taxon>
        <taxon>asterids</taxon>
        <taxon>campanulids</taxon>
        <taxon>Asterales</taxon>
        <taxon>Asteraceae</taxon>
        <taxon>Asteroideae</taxon>
        <taxon>Anthemideae</taxon>
        <taxon>Anthemidinae</taxon>
        <taxon>Tanacetum</taxon>
    </lineage>
</organism>
<dbReference type="GO" id="GO:0006508">
    <property type="term" value="P:proteolysis"/>
    <property type="evidence" value="ECO:0007669"/>
    <property type="project" value="UniProtKB-KW"/>
</dbReference>
<dbReference type="AlphaFoldDB" id="A0A6L2J5X2"/>
<feature type="non-terminal residue" evidence="3">
    <location>
        <position position="428"/>
    </location>
</feature>
<dbReference type="EMBL" id="BKCJ010000338">
    <property type="protein sequence ID" value="GEU32281.1"/>
    <property type="molecule type" value="Genomic_DNA"/>
</dbReference>
<evidence type="ECO:0000256" key="2">
    <source>
        <dbReference type="SAM" id="Phobius"/>
    </source>
</evidence>
<feature type="transmembrane region" description="Helical" evidence="2">
    <location>
        <begin position="20"/>
        <end position="39"/>
    </location>
</feature>
<reference evidence="3" key="1">
    <citation type="journal article" date="2019" name="Sci. Rep.">
        <title>Draft genome of Tanacetum cinerariifolium, the natural source of mosquito coil.</title>
        <authorList>
            <person name="Yamashiro T."/>
            <person name="Shiraishi A."/>
            <person name="Satake H."/>
            <person name="Nakayama K."/>
        </authorList>
    </citation>
    <scope>NUCLEOTIDE SEQUENCE</scope>
</reference>
<feature type="compositionally biased region" description="Pro residues" evidence="1">
    <location>
        <begin position="180"/>
        <end position="203"/>
    </location>
</feature>
<gene>
    <name evidence="3" type="ORF">Tci_004259</name>
</gene>
<feature type="transmembrane region" description="Helical" evidence="2">
    <location>
        <begin position="119"/>
        <end position="141"/>
    </location>
</feature>
<name>A0A6L2J5X2_TANCI</name>
<evidence type="ECO:0000313" key="3">
    <source>
        <dbReference type="EMBL" id="GEU32281.1"/>
    </source>
</evidence>
<keyword evidence="3" id="KW-0645">Protease</keyword>
<protein>
    <submittedName>
        <fullName evidence="3">Retroviral aspartyl protease</fullName>
    </submittedName>
</protein>
<evidence type="ECO:0000256" key="1">
    <source>
        <dbReference type="SAM" id="MobiDB-lite"/>
    </source>
</evidence>